<dbReference type="AlphaFoldDB" id="A1WT95"/>
<accession>A1WT95</accession>
<dbReference type="PROSITE" id="PS51257">
    <property type="entry name" value="PROKAR_LIPOPROTEIN"/>
    <property type="match status" value="1"/>
</dbReference>
<gene>
    <name evidence="3" type="ordered locus">Hhal_0113</name>
</gene>
<feature type="chain" id="PRO_5002640668" description="Lipoprotein" evidence="2">
    <location>
        <begin position="26"/>
        <end position="99"/>
    </location>
</feature>
<evidence type="ECO:0008006" key="5">
    <source>
        <dbReference type="Google" id="ProtNLM"/>
    </source>
</evidence>
<name>A1WT95_HALHL</name>
<dbReference type="InterPro" id="IPR021793">
    <property type="entry name" value="Oprl"/>
</dbReference>
<dbReference type="Proteomes" id="UP000000647">
    <property type="component" value="Chromosome"/>
</dbReference>
<evidence type="ECO:0000256" key="1">
    <source>
        <dbReference type="SAM" id="MobiDB-lite"/>
    </source>
</evidence>
<reference evidence="3 4" key="2">
    <citation type="journal article" date="2013" name="Stand. Genomic Sci.">
        <title>Complete genome sequence of Halorhodospira halophila SL1.</title>
        <authorList>
            <person name="Challacombe J.F."/>
            <person name="Majid S."/>
            <person name="Deole R."/>
            <person name="Brettin T.S."/>
            <person name="Bruce D."/>
            <person name="Delano S.F."/>
            <person name="Detter J.C."/>
            <person name="Gleasner C.D."/>
            <person name="Han C.S."/>
            <person name="Misra M."/>
            <person name="Reitenga K.G."/>
            <person name="Mikhailova N."/>
            <person name="Woyke T."/>
            <person name="Pitluck S."/>
            <person name="Nolan M."/>
            <person name="Land M.L."/>
            <person name="Saunders E."/>
            <person name="Tapia R."/>
            <person name="Lapidus A."/>
            <person name="Ivanova N."/>
            <person name="Hoff W.D."/>
        </authorList>
    </citation>
    <scope>NUCLEOTIDE SEQUENCE [LARGE SCALE GENOMIC DNA]</scope>
    <source>
        <strain evidence="4">DSM 244 / SL1</strain>
    </source>
</reference>
<dbReference type="HOGENOM" id="CLU_179279_1_0_6"/>
<dbReference type="OrthoDB" id="5797269at2"/>
<protein>
    <recommendedName>
        <fullName evidence="5">Lipoprotein</fullName>
    </recommendedName>
</protein>
<evidence type="ECO:0000313" key="4">
    <source>
        <dbReference type="Proteomes" id="UP000000647"/>
    </source>
</evidence>
<dbReference type="EMBL" id="CP000544">
    <property type="protein sequence ID" value="ABM60907.1"/>
    <property type="molecule type" value="Genomic_DNA"/>
</dbReference>
<dbReference type="RefSeq" id="WP_011812930.1">
    <property type="nucleotide sequence ID" value="NC_008789.1"/>
</dbReference>
<evidence type="ECO:0000256" key="2">
    <source>
        <dbReference type="SAM" id="SignalP"/>
    </source>
</evidence>
<reference evidence="4" key="1">
    <citation type="submission" date="2006-12" db="EMBL/GenBank/DDBJ databases">
        <title>Complete sequence of Halorhodospira halophila SL1.</title>
        <authorList>
            <consortium name="US DOE Joint Genome Institute"/>
            <person name="Copeland A."/>
            <person name="Lucas S."/>
            <person name="Lapidus A."/>
            <person name="Barry K."/>
            <person name="Detter J.C."/>
            <person name="Glavina del Rio T."/>
            <person name="Hammon N."/>
            <person name="Israni S."/>
            <person name="Dalin E."/>
            <person name="Tice H."/>
            <person name="Pitluck S."/>
            <person name="Saunders E."/>
            <person name="Brettin T."/>
            <person name="Bruce D."/>
            <person name="Han C."/>
            <person name="Tapia R."/>
            <person name="Schmutz J."/>
            <person name="Larimer F."/>
            <person name="Land M."/>
            <person name="Hauser L."/>
            <person name="Kyrpides N."/>
            <person name="Mikhailova N."/>
            <person name="Hoff W."/>
            <person name="Richardson P."/>
        </authorList>
    </citation>
    <scope>NUCLEOTIDE SEQUENCE [LARGE SCALE GENOMIC DNA]</scope>
    <source>
        <strain evidence="4">DSM 244 / SL1</strain>
    </source>
</reference>
<proteinExistence type="predicted"/>
<evidence type="ECO:0000313" key="3">
    <source>
        <dbReference type="EMBL" id="ABM60907.1"/>
    </source>
</evidence>
<organism evidence="3 4">
    <name type="scientific">Halorhodospira halophila (strain DSM 244 / SL1)</name>
    <name type="common">Ectothiorhodospira halophila (strain DSM 244 / SL1)</name>
    <dbReference type="NCBI Taxonomy" id="349124"/>
    <lineage>
        <taxon>Bacteria</taxon>
        <taxon>Pseudomonadati</taxon>
        <taxon>Pseudomonadota</taxon>
        <taxon>Gammaproteobacteria</taxon>
        <taxon>Chromatiales</taxon>
        <taxon>Ectothiorhodospiraceae</taxon>
        <taxon>Halorhodospira</taxon>
    </lineage>
</organism>
<feature type="region of interest" description="Disordered" evidence="1">
    <location>
        <begin position="58"/>
        <end position="87"/>
    </location>
</feature>
<dbReference type="STRING" id="349124.Hhal_0113"/>
<feature type="signal peptide" evidence="2">
    <location>
        <begin position="1"/>
        <end position="25"/>
    </location>
</feature>
<sequence length="99" mass="10768">MPQRFASVAKIAAVGAAFGLVAACATVDEDEIGAAVDREMEDLYAEMDETRAIAEDARDTAEGADEKAAEAHSTAEEALRKAEDNEEKIDRMFERTMQK</sequence>
<keyword evidence="2" id="KW-0732">Signal</keyword>
<keyword evidence="4" id="KW-1185">Reference proteome</keyword>
<dbReference type="NCBIfam" id="NF040598">
    <property type="entry name" value="Ala_zip_lipo"/>
    <property type="match status" value="1"/>
</dbReference>
<dbReference type="Pfam" id="PF11839">
    <property type="entry name" value="Alanine_zipper"/>
    <property type="match status" value="1"/>
</dbReference>
<dbReference type="KEGG" id="hha:Hhal_0113"/>